<dbReference type="Proteomes" id="UP000015354">
    <property type="component" value="Unassembled WGS sequence"/>
</dbReference>
<reference evidence="2 3" key="1">
    <citation type="journal article" date="2013" name="PLoS ONE">
        <title>Predicting the Proteins of Angomonas deanei, Strigomonas culicis and Their Respective Endosymbionts Reveals New Aspects of the Trypanosomatidae Family.</title>
        <authorList>
            <person name="Motta M.C."/>
            <person name="Martins A.C."/>
            <person name="de Souza S.S."/>
            <person name="Catta-Preta C.M."/>
            <person name="Silva R."/>
            <person name="Klein C.C."/>
            <person name="de Almeida L.G."/>
            <person name="de Lima Cunha O."/>
            <person name="Ciapina L.P."/>
            <person name="Brocchi M."/>
            <person name="Colabardini A.C."/>
            <person name="de Araujo Lima B."/>
            <person name="Machado C.R."/>
            <person name="de Almeida Soares C.M."/>
            <person name="Probst C.M."/>
            <person name="de Menezes C.B."/>
            <person name="Thompson C.E."/>
            <person name="Bartholomeu D.C."/>
            <person name="Gradia D.F."/>
            <person name="Pavoni D.P."/>
            <person name="Grisard E.C."/>
            <person name="Fantinatti-Garboggini F."/>
            <person name="Marchini F.K."/>
            <person name="Rodrigues-Luiz G.F."/>
            <person name="Wagner G."/>
            <person name="Goldman G.H."/>
            <person name="Fietto J.L."/>
            <person name="Elias M.C."/>
            <person name="Goldman M.H."/>
            <person name="Sagot M.F."/>
            <person name="Pereira M."/>
            <person name="Stoco P.H."/>
            <person name="de Mendonca-Neto R.P."/>
            <person name="Teixeira S.M."/>
            <person name="Maciel T.E."/>
            <person name="de Oliveira Mendes T.A."/>
            <person name="Urmenyi T.P."/>
            <person name="de Souza W."/>
            <person name="Schenkman S."/>
            <person name="de Vasconcelos A.T."/>
        </authorList>
    </citation>
    <scope>NUCLEOTIDE SEQUENCE [LARGE SCALE GENOMIC DNA]</scope>
</reference>
<accession>S9WDQ3</accession>
<dbReference type="OrthoDB" id="272891at2759"/>
<proteinExistence type="predicted"/>
<protein>
    <submittedName>
        <fullName evidence="2">Uncharacterized protein</fullName>
    </submittedName>
</protein>
<name>S9WDQ3_9TRYP</name>
<feature type="region of interest" description="Disordered" evidence="1">
    <location>
        <begin position="34"/>
        <end position="62"/>
    </location>
</feature>
<evidence type="ECO:0000313" key="3">
    <source>
        <dbReference type="Proteomes" id="UP000015354"/>
    </source>
</evidence>
<comment type="caution">
    <text evidence="2">The sequence shown here is derived from an EMBL/GenBank/DDBJ whole genome shotgun (WGS) entry which is preliminary data.</text>
</comment>
<keyword evidence="3" id="KW-1185">Reference proteome</keyword>
<evidence type="ECO:0000313" key="2">
    <source>
        <dbReference type="EMBL" id="EPY37266.1"/>
    </source>
</evidence>
<organism evidence="2 3">
    <name type="scientific">Strigomonas culicis</name>
    <dbReference type="NCBI Taxonomy" id="28005"/>
    <lineage>
        <taxon>Eukaryota</taxon>
        <taxon>Discoba</taxon>
        <taxon>Euglenozoa</taxon>
        <taxon>Kinetoplastea</taxon>
        <taxon>Metakinetoplastina</taxon>
        <taxon>Trypanosomatida</taxon>
        <taxon>Trypanosomatidae</taxon>
        <taxon>Strigomonadinae</taxon>
        <taxon>Strigomonas</taxon>
    </lineage>
</organism>
<feature type="region of interest" description="Disordered" evidence="1">
    <location>
        <begin position="167"/>
        <end position="210"/>
    </location>
</feature>
<sequence length="210" mass="22999">MMDYLIAVGVAVAGILVVFVIFSSISSADVTVVEDRSRASGASKKSRKSSKRRKDDALDEETEALLMQELARAPQGMAKDTDTMEPQTLEQMRHRRQAEVEAKRAQYTAAEATERQRLIDRELGFRQVEKVAKAAKEEKQPKEEEAPVQGTNDVVERMLHVFFSSSNEGRRFHSSSADGAGAKGGNAAPSGGRVSVKGEIGTRTWATNEN</sequence>
<dbReference type="AlphaFoldDB" id="S9WDQ3"/>
<evidence type="ECO:0000256" key="1">
    <source>
        <dbReference type="SAM" id="MobiDB-lite"/>
    </source>
</evidence>
<dbReference type="EMBL" id="ATMH01000031">
    <property type="protein sequence ID" value="EPY37266.1"/>
    <property type="molecule type" value="Genomic_DNA"/>
</dbReference>
<feature type="compositionally biased region" description="Low complexity" evidence="1">
    <location>
        <begin position="174"/>
        <end position="192"/>
    </location>
</feature>
<gene>
    <name evidence="2" type="ORF">STCU_00031</name>
</gene>